<dbReference type="InterPro" id="IPR013551">
    <property type="entry name" value="YicC-like_C"/>
</dbReference>
<dbReference type="Pfam" id="PF08340">
    <property type="entry name" value="YicC-like_C"/>
    <property type="match status" value="1"/>
</dbReference>
<dbReference type="AlphaFoldDB" id="A0A1T2XFA4"/>
<gene>
    <name evidence="8" type="ORF">BVG16_11960</name>
</gene>
<keyword evidence="4" id="KW-0378">Hydrolase</keyword>
<protein>
    <submittedName>
        <fullName evidence="8">YicC family protein</fullName>
    </submittedName>
</protein>
<evidence type="ECO:0000256" key="5">
    <source>
        <dbReference type="ARBA" id="ARBA00035648"/>
    </source>
</evidence>
<comment type="caution">
    <text evidence="8">The sequence shown here is derived from an EMBL/GenBank/DDBJ whole genome shotgun (WGS) entry which is preliminary data.</text>
</comment>
<proteinExistence type="inferred from homology"/>
<evidence type="ECO:0000256" key="4">
    <source>
        <dbReference type="ARBA" id="ARBA00022801"/>
    </source>
</evidence>
<dbReference type="OrthoDB" id="9771229at2"/>
<evidence type="ECO:0000259" key="7">
    <source>
        <dbReference type="Pfam" id="PF08340"/>
    </source>
</evidence>
<dbReference type="GO" id="GO:0016787">
    <property type="term" value="F:hydrolase activity"/>
    <property type="evidence" value="ECO:0007669"/>
    <property type="project" value="UniProtKB-KW"/>
</dbReference>
<keyword evidence="9" id="KW-1185">Reference proteome</keyword>
<evidence type="ECO:0000313" key="9">
    <source>
        <dbReference type="Proteomes" id="UP000190188"/>
    </source>
</evidence>
<feature type="domain" description="Endoribonuclease YicC-like C-terminal" evidence="7">
    <location>
        <begin position="176"/>
        <end position="294"/>
    </location>
</feature>
<dbReference type="Pfam" id="PF03755">
    <property type="entry name" value="YicC-like_N"/>
    <property type="match status" value="1"/>
</dbReference>
<sequence length="294" mass="34037">MVFSMTGFGHSAKHFGGYKVQIEMKSVNHRYCETVIRLPREWTCYEDVLKRTVQQRLRRGRIDIFINKEKEEDVGPSTHVNWPAAENYVQAASALRERFGFTDTLTLYQLMQLPDVLVVRDETSLLDEEVEAHLVAGVEEALNGLCEMRAREGQHLAEDTASRVTTLEKTHRELVELAPTVVEEYRARLNQRLEDMLDSTFKFDEQKFGMEVALFAERSNIDEELTRLKSHLAQCRKLLQEQEPVGRKLDFLIQEMNREVNTIGSKANHLALVNRVVDMKAELEKIREQVANME</sequence>
<dbReference type="PANTHER" id="PTHR30636:SF3">
    <property type="entry name" value="UPF0701 PROTEIN YICC"/>
    <property type="match status" value="1"/>
</dbReference>
<reference evidence="8 9" key="1">
    <citation type="submission" date="2017-01" db="EMBL/GenBank/DDBJ databases">
        <title>Genome analysis of Paenibacillus selenitrireducens ES3-24.</title>
        <authorList>
            <person name="Xu D."/>
            <person name="Yao R."/>
            <person name="Zheng S."/>
        </authorList>
    </citation>
    <scope>NUCLEOTIDE SEQUENCE [LARGE SCALE GENOMIC DNA]</scope>
    <source>
        <strain evidence="8 9">ES3-24</strain>
    </source>
</reference>
<dbReference type="GO" id="GO:0004521">
    <property type="term" value="F:RNA endonuclease activity"/>
    <property type="evidence" value="ECO:0007669"/>
    <property type="project" value="InterPro"/>
</dbReference>
<dbReference type="EMBL" id="MSZX01000004">
    <property type="protein sequence ID" value="OPA78574.1"/>
    <property type="molecule type" value="Genomic_DNA"/>
</dbReference>
<evidence type="ECO:0000256" key="3">
    <source>
        <dbReference type="ARBA" id="ARBA00022759"/>
    </source>
</evidence>
<organism evidence="8 9">
    <name type="scientific">Paenibacillus selenitireducens</name>
    <dbReference type="NCBI Taxonomy" id="1324314"/>
    <lineage>
        <taxon>Bacteria</taxon>
        <taxon>Bacillati</taxon>
        <taxon>Bacillota</taxon>
        <taxon>Bacilli</taxon>
        <taxon>Bacillales</taxon>
        <taxon>Paenibacillaceae</taxon>
        <taxon>Paenibacillus</taxon>
    </lineage>
</organism>
<dbReference type="InterPro" id="IPR005229">
    <property type="entry name" value="YicC/YloC-like"/>
</dbReference>
<comment type="similarity">
    <text evidence="5">Belongs to the YicC/YloC family.</text>
</comment>
<evidence type="ECO:0000259" key="6">
    <source>
        <dbReference type="Pfam" id="PF03755"/>
    </source>
</evidence>
<evidence type="ECO:0000313" key="8">
    <source>
        <dbReference type="EMBL" id="OPA78574.1"/>
    </source>
</evidence>
<evidence type="ECO:0000256" key="1">
    <source>
        <dbReference type="ARBA" id="ARBA00001968"/>
    </source>
</evidence>
<evidence type="ECO:0000256" key="2">
    <source>
        <dbReference type="ARBA" id="ARBA00022722"/>
    </source>
</evidence>
<dbReference type="Proteomes" id="UP000190188">
    <property type="component" value="Unassembled WGS sequence"/>
</dbReference>
<accession>A0A1T2XFA4</accession>
<dbReference type="InterPro" id="IPR013527">
    <property type="entry name" value="YicC-like_N"/>
</dbReference>
<dbReference type="STRING" id="1324314.BVG16_11960"/>
<keyword evidence="2" id="KW-0540">Nuclease</keyword>
<comment type="cofactor">
    <cofactor evidence="1">
        <name>a divalent metal cation</name>
        <dbReference type="ChEBI" id="CHEBI:60240"/>
    </cofactor>
</comment>
<feature type="domain" description="Endoribonuclease YicC-like N-terminal" evidence="6">
    <location>
        <begin position="4"/>
        <end position="157"/>
    </location>
</feature>
<name>A0A1T2XFA4_9BACL</name>
<keyword evidence="3" id="KW-0255">Endonuclease</keyword>
<dbReference type="RefSeq" id="WP_078498911.1">
    <property type="nucleotide sequence ID" value="NZ_MSZX01000004.1"/>
</dbReference>
<dbReference type="NCBIfam" id="TIGR00255">
    <property type="entry name" value="YicC/YloC family endoribonuclease"/>
    <property type="match status" value="1"/>
</dbReference>
<dbReference type="PANTHER" id="PTHR30636">
    <property type="entry name" value="UPF0701 PROTEIN YICC"/>
    <property type="match status" value="1"/>
</dbReference>